<sequence length="50" mass="5525">MGHLWCWEGENITFRSDGQYQCATPPTGKSSPHSKELYDADVSPALVSKV</sequence>
<evidence type="ECO:0000313" key="1">
    <source>
        <dbReference type="EMBL" id="RAP64136.1"/>
    </source>
</evidence>
<reference evidence="1" key="1">
    <citation type="submission" date="2018-04" db="EMBL/GenBank/DDBJ databases">
        <title>Genomes of the Obligate Erwinia dacicola and Facultative Enterobacter sp. OLF Endosymbionts of the Olive Fruit fly, Bactrocera oleae.</title>
        <authorList>
            <person name="Estes A.M."/>
            <person name="Hearn D.J."/>
            <person name="Agarwal S."/>
            <person name="Pierson E.A."/>
            <person name="Dunning-Hotopp J.C."/>
        </authorList>
    </citation>
    <scope>NUCLEOTIDE SEQUENCE [LARGE SCALE GENOMIC DNA]</scope>
    <source>
        <strain evidence="1">Oroville</strain>
    </source>
</reference>
<keyword evidence="2" id="KW-1185">Reference proteome</keyword>
<gene>
    <name evidence="1" type="ORF">ACZ87_04084</name>
</gene>
<accession>A0A328T510</accession>
<proteinExistence type="predicted"/>
<name>A0A328T510_9GAMM</name>
<dbReference type="AlphaFoldDB" id="A0A328T510"/>
<dbReference type="EMBL" id="LJAM02001035">
    <property type="protein sequence ID" value="RAP64136.1"/>
    <property type="molecule type" value="Genomic_DNA"/>
</dbReference>
<feature type="non-terminal residue" evidence="1">
    <location>
        <position position="50"/>
    </location>
</feature>
<organism evidence="1 2">
    <name type="scientific">Candidatus Erwinia dacicola</name>
    <dbReference type="NCBI Taxonomy" id="252393"/>
    <lineage>
        <taxon>Bacteria</taxon>
        <taxon>Pseudomonadati</taxon>
        <taxon>Pseudomonadota</taxon>
        <taxon>Gammaproteobacteria</taxon>
        <taxon>Enterobacterales</taxon>
        <taxon>Erwiniaceae</taxon>
        <taxon>Erwinia</taxon>
    </lineage>
</organism>
<protein>
    <submittedName>
        <fullName evidence="1">Uncharacterized protein</fullName>
    </submittedName>
</protein>
<dbReference type="Proteomes" id="UP000244334">
    <property type="component" value="Unassembled WGS sequence"/>
</dbReference>
<evidence type="ECO:0000313" key="2">
    <source>
        <dbReference type="Proteomes" id="UP000244334"/>
    </source>
</evidence>
<comment type="caution">
    <text evidence="1">The sequence shown here is derived from an EMBL/GenBank/DDBJ whole genome shotgun (WGS) entry which is preliminary data.</text>
</comment>